<dbReference type="EMBL" id="CAFBMB010000021">
    <property type="protein sequence ID" value="CAB4892093.1"/>
    <property type="molecule type" value="Genomic_DNA"/>
</dbReference>
<accession>A0A6J7FKB2</accession>
<name>A0A6J7FKB2_9ZZZZ</name>
<proteinExistence type="predicted"/>
<evidence type="ECO:0000313" key="1">
    <source>
        <dbReference type="EMBL" id="CAB4892093.1"/>
    </source>
</evidence>
<organism evidence="1">
    <name type="scientific">freshwater metagenome</name>
    <dbReference type="NCBI Taxonomy" id="449393"/>
    <lineage>
        <taxon>unclassified sequences</taxon>
        <taxon>metagenomes</taxon>
        <taxon>ecological metagenomes</taxon>
    </lineage>
</organism>
<protein>
    <submittedName>
        <fullName evidence="1">Unannotated protein</fullName>
    </submittedName>
</protein>
<reference evidence="1" key="1">
    <citation type="submission" date="2020-05" db="EMBL/GenBank/DDBJ databases">
        <authorList>
            <person name="Chiriac C."/>
            <person name="Salcher M."/>
            <person name="Ghai R."/>
            <person name="Kavagutti S V."/>
        </authorList>
    </citation>
    <scope>NUCLEOTIDE SEQUENCE</scope>
</reference>
<sequence>MPAQNCLDASKKFPRRVRLCHIIVGAQFEAHNDVDFGVFSGQHDDRHLRRTADRSAHLDARQFGQHEIEQDKPEVAPSEELDRRAAVFGNGDVIALFAEQERQGFAERNFVFN</sequence>
<gene>
    <name evidence="1" type="ORF">UFOPK3516_00458</name>
</gene>
<dbReference type="AlphaFoldDB" id="A0A6J7FKB2"/>